<evidence type="ECO:0000256" key="3">
    <source>
        <dbReference type="SAM" id="MobiDB-lite"/>
    </source>
</evidence>
<reference evidence="5 6" key="1">
    <citation type="journal article" date="2013" name="Science">
        <title>Genomic diversity and evolution of the head crest in the rock pigeon.</title>
        <authorList>
            <person name="Shapiro M.D."/>
            <person name="Kronenberg Z."/>
            <person name="Li C."/>
            <person name="Domyan E.T."/>
            <person name="Pan H."/>
            <person name="Campbell M."/>
            <person name="Tan H."/>
            <person name="Huff C.D."/>
            <person name="Hu H."/>
            <person name="Vickrey A.I."/>
            <person name="Nielsen S.C."/>
            <person name="Stringham S.A."/>
            <person name="Hu H."/>
            <person name="Willerslev E."/>
            <person name="Gilbert M.T."/>
            <person name="Yandell M."/>
            <person name="Zhang G."/>
            <person name="Wang J."/>
        </authorList>
    </citation>
    <scope>NUCLEOTIDE SEQUENCE [LARGE SCALE GENOMIC DNA]</scope>
    <source>
        <tissue evidence="5">Blood</tissue>
    </source>
</reference>
<feature type="coiled-coil region" evidence="2">
    <location>
        <begin position="406"/>
        <end position="433"/>
    </location>
</feature>
<comment type="caution">
    <text evidence="5">The sequence shown here is derived from an EMBL/GenBank/DDBJ whole genome shotgun (WGS) entry which is preliminary data.</text>
</comment>
<evidence type="ECO:0000313" key="5">
    <source>
        <dbReference type="EMBL" id="PKK19401.1"/>
    </source>
</evidence>
<feature type="region of interest" description="Disordered" evidence="3">
    <location>
        <begin position="86"/>
        <end position="120"/>
    </location>
</feature>
<evidence type="ECO:0000256" key="1">
    <source>
        <dbReference type="ARBA" id="ARBA00023054"/>
    </source>
</evidence>
<evidence type="ECO:0000256" key="2">
    <source>
        <dbReference type="SAM" id="Coils"/>
    </source>
</evidence>
<feature type="compositionally biased region" description="Basic residues" evidence="3">
    <location>
        <begin position="37"/>
        <end position="50"/>
    </location>
</feature>
<dbReference type="InParanoid" id="A0A2I0LPP4"/>
<keyword evidence="1 2" id="KW-0175">Coiled coil</keyword>
<evidence type="ECO:0000259" key="4">
    <source>
        <dbReference type="Pfam" id="PF15739"/>
    </source>
</evidence>
<dbReference type="PANTHER" id="PTHR16306">
    <property type="entry name" value="TRANSLIN-ASSOCIATED FACTOR X-INTERACTING PROTEIN 1"/>
    <property type="match status" value="1"/>
</dbReference>
<dbReference type="STRING" id="8932.A0A2I0LPP4"/>
<dbReference type="GO" id="GO:0005737">
    <property type="term" value="C:cytoplasm"/>
    <property type="evidence" value="ECO:0007669"/>
    <property type="project" value="TreeGrafter"/>
</dbReference>
<organism evidence="5 6">
    <name type="scientific">Columba livia</name>
    <name type="common">Rock dove</name>
    <dbReference type="NCBI Taxonomy" id="8932"/>
    <lineage>
        <taxon>Eukaryota</taxon>
        <taxon>Metazoa</taxon>
        <taxon>Chordata</taxon>
        <taxon>Craniata</taxon>
        <taxon>Vertebrata</taxon>
        <taxon>Euteleostomi</taxon>
        <taxon>Archelosauria</taxon>
        <taxon>Archosauria</taxon>
        <taxon>Dinosauria</taxon>
        <taxon>Saurischia</taxon>
        <taxon>Theropoda</taxon>
        <taxon>Coelurosauria</taxon>
        <taxon>Aves</taxon>
        <taxon>Neognathae</taxon>
        <taxon>Neoaves</taxon>
        <taxon>Columbimorphae</taxon>
        <taxon>Columbiformes</taxon>
        <taxon>Columbidae</taxon>
        <taxon>Columba</taxon>
    </lineage>
</organism>
<dbReference type="InterPro" id="IPR032755">
    <property type="entry name" value="TSNAXIP1_N"/>
</dbReference>
<evidence type="ECO:0000313" key="6">
    <source>
        <dbReference type="Proteomes" id="UP000053872"/>
    </source>
</evidence>
<dbReference type="Proteomes" id="UP000053872">
    <property type="component" value="Unassembled WGS sequence"/>
</dbReference>
<dbReference type="EMBL" id="AKCR02000148">
    <property type="protein sequence ID" value="PKK19401.1"/>
    <property type="molecule type" value="Genomic_DNA"/>
</dbReference>
<protein>
    <submittedName>
        <fullName evidence="5">Translin-associated factor X interacting protein 1</fullName>
    </submittedName>
</protein>
<sequence>MACERGHNGVALPDGKRSPRRACPPASRSPRDYMSRKALRSKPRPARRRACTLGNVSPLRPAPGAERSASLPAGLGCLPGRCHPARRQPSSEWSGGGRTQVTAPACLEGAGPESPSETPDCQTRINSLKCVLSKKQKTPSLQLSARGHWSTWPAFVAGQTVLKNHKPCCAPEERQPSNKQALLALPKPRYLEQLESYLRKELQSLDLTKENSQELKLQPYREIFDFFIDSFKTYKPLLAAIKSEYEATLAHQQKTIRALEPLKAMVATVSEECTRQILALQEKERDELNMLKQEKKHLLKFIDNMKEENNSLQTQVKHLRESVTEEYARYLNEHAARKLLLAKLSDLHNEQLEMTQQAQRRENTKGEDTVKLSLALKVARQDLTKAQEKLNLMIAYYADVVPRRDFESLEKKNSDLLQEIKTLQKDFDHLHQEYETLLDIQRETAEERDKFCAELQRVQHNCTPRPNWARCSEVIPGGADRWDWLAEGKTSDQLVDVLLEEIGTRVLKERNAFHGKGKSDKVPVYLRHEGKVKNKKPTKKDVVNILKDIWKEKIALDQQTEKRSSLPEFFLSYLQKKYGNAAAMEWSYSLYENMRLCRSNHVLSSFYDILTGKVGEEQFHGQNQVISDLQKKLAACDSSDSGSLTSEQFSTAVREAFPLKRKESVQELLDASRSKLDSTEDLIDYMSLFKEDEEGNPDPFVAKLRSQYVREKQEYLRQLKNKLRDLTEVNVDDLKTAFQAINPNIDDQTLDTYVGLAFQVQREGPAQEVVPVETALERLLAGDVRRVGPLHREEGTTGVEGE</sequence>
<proteinExistence type="predicted"/>
<feature type="domain" description="Translin-associated factor X-interacting protein 1 N-terminal" evidence="4">
    <location>
        <begin position="195"/>
        <end position="306"/>
    </location>
</feature>
<dbReference type="Pfam" id="PF15739">
    <property type="entry name" value="TSNAXIP1_N"/>
    <property type="match status" value="1"/>
</dbReference>
<feature type="region of interest" description="Disordered" evidence="3">
    <location>
        <begin position="1"/>
        <end position="70"/>
    </location>
</feature>
<gene>
    <name evidence="5" type="primary">TSNAXIP1</name>
    <name evidence="5" type="ORF">A306_00011994</name>
</gene>
<dbReference type="PANTHER" id="PTHR16306:SF0">
    <property type="entry name" value="TRANSLIN-ASSOCIATED FACTOR X-INTERACTING PROTEIN 1"/>
    <property type="match status" value="1"/>
</dbReference>
<dbReference type="AlphaFoldDB" id="A0A2I0LPP4"/>
<keyword evidence="6" id="KW-1185">Reference proteome</keyword>
<accession>A0A2I0LPP4</accession>
<feature type="coiled-coil region" evidence="2">
    <location>
        <begin position="288"/>
        <end position="322"/>
    </location>
</feature>
<name>A0A2I0LPP4_COLLI</name>